<dbReference type="Proteomes" id="UP000328092">
    <property type="component" value="Unassembled WGS sequence"/>
</dbReference>
<feature type="transmembrane region" description="Helical" evidence="1">
    <location>
        <begin position="12"/>
        <end position="33"/>
    </location>
</feature>
<evidence type="ECO:0000313" key="3">
    <source>
        <dbReference type="Proteomes" id="UP000328092"/>
    </source>
</evidence>
<accession>A0A508TWF7</accession>
<keyword evidence="3" id="KW-1185">Reference proteome</keyword>
<keyword evidence="1" id="KW-0812">Transmembrane</keyword>
<dbReference type="EMBL" id="CAADFC020000032">
    <property type="protein sequence ID" value="VIO78985.1"/>
    <property type="molecule type" value="Genomic_DNA"/>
</dbReference>
<comment type="caution">
    <text evidence="2">The sequence shown here is derived from an EMBL/GenBank/DDBJ whole genome shotgun (WGS) entry which is preliminary data.</text>
</comment>
<organism evidence="2 3">
    <name type="scientific">Bradyrhizobium ivorense</name>
    <dbReference type="NCBI Taxonomy" id="2511166"/>
    <lineage>
        <taxon>Bacteria</taxon>
        <taxon>Pseudomonadati</taxon>
        <taxon>Pseudomonadota</taxon>
        <taxon>Alphaproteobacteria</taxon>
        <taxon>Hyphomicrobiales</taxon>
        <taxon>Nitrobacteraceae</taxon>
        <taxon>Bradyrhizobium</taxon>
    </lineage>
</organism>
<name>A0A508TWF7_9BRAD</name>
<proteinExistence type="predicted"/>
<evidence type="ECO:0000313" key="2">
    <source>
        <dbReference type="EMBL" id="VIO78985.1"/>
    </source>
</evidence>
<dbReference type="AlphaFoldDB" id="A0A508TWF7"/>
<protein>
    <submittedName>
        <fullName evidence="2">Uncharacterized protein</fullName>
    </submittedName>
</protein>
<sequence>MTEIDHADDVEYSYIVLVAATFIVLVLGCVAFLGD</sequence>
<evidence type="ECO:0000256" key="1">
    <source>
        <dbReference type="SAM" id="Phobius"/>
    </source>
</evidence>
<gene>
    <name evidence="2" type="ORF">CI1B_76220</name>
</gene>
<keyword evidence="1" id="KW-0472">Membrane</keyword>
<keyword evidence="1" id="KW-1133">Transmembrane helix</keyword>
<reference evidence="2" key="1">
    <citation type="submission" date="2019-02" db="EMBL/GenBank/DDBJ databases">
        <authorList>
            <person name="Pothier F.J."/>
        </authorList>
    </citation>
    <scope>NUCLEOTIDE SEQUENCE</scope>
    <source>
        <strain evidence="2">CI-1B</strain>
    </source>
</reference>